<gene>
    <name evidence="7" type="ORF">HWH42_09370</name>
</gene>
<proteinExistence type="inferred from homology"/>
<dbReference type="InterPro" id="IPR051539">
    <property type="entry name" value="T4SS-coupling_protein"/>
</dbReference>
<keyword evidence="6" id="KW-0472">Membrane</keyword>
<comment type="similarity">
    <text evidence="2">Belongs to the VirD4/TraG family.</text>
</comment>
<evidence type="ECO:0000313" key="7">
    <source>
        <dbReference type="EMBL" id="MBA0972787.1"/>
    </source>
</evidence>
<dbReference type="PANTHER" id="PTHR37937:SF1">
    <property type="entry name" value="CONJUGATIVE TRANSFER: DNA TRANSPORT"/>
    <property type="match status" value="1"/>
</dbReference>
<keyword evidence="3" id="KW-1003">Cell membrane</keyword>
<dbReference type="CDD" id="cd01127">
    <property type="entry name" value="TrwB_TraG_TraD_VirD4"/>
    <property type="match status" value="1"/>
</dbReference>
<dbReference type="NCBIfam" id="NF045973">
    <property type="entry name" value="conju_CD1115"/>
    <property type="match status" value="1"/>
</dbReference>
<dbReference type="GO" id="GO:0005886">
    <property type="term" value="C:plasma membrane"/>
    <property type="evidence" value="ECO:0007669"/>
    <property type="project" value="UniProtKB-SubCell"/>
</dbReference>
<comment type="subcellular location">
    <subcellularLocation>
        <location evidence="1">Cell membrane</location>
        <topology evidence="1">Multi-pass membrane protein</topology>
    </subcellularLocation>
</comment>
<keyword evidence="4" id="KW-0812">Transmembrane</keyword>
<dbReference type="Gene3D" id="3.40.50.300">
    <property type="entry name" value="P-loop containing nucleotide triphosphate hydrolases"/>
    <property type="match status" value="1"/>
</dbReference>
<evidence type="ECO:0000256" key="6">
    <source>
        <dbReference type="ARBA" id="ARBA00023136"/>
    </source>
</evidence>
<dbReference type="InterPro" id="IPR027417">
    <property type="entry name" value="P-loop_NTPase"/>
</dbReference>
<dbReference type="InterPro" id="IPR003688">
    <property type="entry name" value="TraG/VirD4"/>
</dbReference>
<sequence length="590" mass="67708">MTKKQSFLPYVFFGGTGAYVANRAAELAIHAPEGQEMIAALQVSKEIFYHPLHFSTEGTPLLVCGTALVVSSLAYLVRDTREYEPGKEYGSGRWGTKKEMKKFRNKKKFSDNIILGDGCYKNFYEGRNPRVNRNNNVMVIGGSGSWKTTSYIMSNIAQMRSSFVLTDPKGRTVNRVGKMLERRGYKIKVVDFDSLTNTDHFNPFAYVKDEITLKKVIRALIDATNADHEKKGEPFWDKAEELLITSLFAYLYYRYRGTDTVKGDGIMPSLDQIGTLIRLLTRENKDVESPLEFMFKSFAEEFGEKNYAYLQWQNFLRNFEGKTRDSVLAISITRFSLFDLEQVKAFIKEDNLDIEKWVDEKTAVFLKIPDMDDTFNFLPLLIFILSFRTLEHKVDNEMGGEAKVPIEFLMDEFANLGRIPNIKQALSVFRSRRMSITILLQNVNQLVAMYKDDWKAFFGNCDAWVYLSGSTEPDTTKFFSEAAGKKTIYIRKRDKGSVRSEPVGKDVISVSEVGELDRLHTLVKIASVPMFKVPKFNYMKHPNAKEFGHKEGDPNWYEVKRYRNSLEKFEANVLKNKGSDPLVLDIDWAA</sequence>
<protein>
    <submittedName>
        <fullName evidence="7">Type IV secretory system conjugative DNA transfer family protein</fullName>
    </submittedName>
</protein>
<accession>A0ABD4HN01</accession>
<evidence type="ECO:0000256" key="5">
    <source>
        <dbReference type="ARBA" id="ARBA00022989"/>
    </source>
</evidence>
<evidence type="ECO:0000313" key="8">
    <source>
        <dbReference type="Proteomes" id="UP000571857"/>
    </source>
</evidence>
<dbReference type="PANTHER" id="PTHR37937">
    <property type="entry name" value="CONJUGATIVE TRANSFER: DNA TRANSPORT"/>
    <property type="match status" value="1"/>
</dbReference>
<evidence type="ECO:0000256" key="1">
    <source>
        <dbReference type="ARBA" id="ARBA00004651"/>
    </source>
</evidence>
<evidence type="ECO:0000256" key="2">
    <source>
        <dbReference type="ARBA" id="ARBA00008806"/>
    </source>
</evidence>
<dbReference type="EMBL" id="JABXJK010000048">
    <property type="protein sequence ID" value="MBA0972787.1"/>
    <property type="molecule type" value="Genomic_DNA"/>
</dbReference>
<keyword evidence="5" id="KW-1133">Transmembrane helix</keyword>
<name>A0ABD4HN01_ENTGA</name>
<evidence type="ECO:0000256" key="3">
    <source>
        <dbReference type="ARBA" id="ARBA00022475"/>
    </source>
</evidence>
<dbReference type="Pfam" id="PF02534">
    <property type="entry name" value="T4SS-DNA_transf"/>
    <property type="match status" value="1"/>
</dbReference>
<dbReference type="RefSeq" id="WP_176333305.1">
    <property type="nucleotide sequence ID" value="NZ_CAKOCH010000018.1"/>
</dbReference>
<evidence type="ECO:0000256" key="4">
    <source>
        <dbReference type="ARBA" id="ARBA00022692"/>
    </source>
</evidence>
<reference evidence="7 8" key="1">
    <citation type="submission" date="2020-06" db="EMBL/GenBank/DDBJ databases">
        <title>Crossreactivity between MHC class I-restricted antigens from cancer cells and an enterococcal bacteriophage.</title>
        <authorList>
            <person name="Fluckiger A."/>
            <person name="Daillere R."/>
            <person name="Sassi M."/>
            <person name="Cattoir V."/>
            <person name="Kroemer G."/>
            <person name="Zitvogel L."/>
        </authorList>
    </citation>
    <scope>NUCLEOTIDE SEQUENCE [LARGE SCALE GENOMIC DNA]</scope>
    <source>
        <strain evidence="7 8">EG4</strain>
    </source>
</reference>
<dbReference type="Proteomes" id="UP000571857">
    <property type="component" value="Unassembled WGS sequence"/>
</dbReference>
<organism evidence="7 8">
    <name type="scientific">Enterococcus gallinarum</name>
    <dbReference type="NCBI Taxonomy" id="1353"/>
    <lineage>
        <taxon>Bacteria</taxon>
        <taxon>Bacillati</taxon>
        <taxon>Bacillota</taxon>
        <taxon>Bacilli</taxon>
        <taxon>Lactobacillales</taxon>
        <taxon>Enterococcaceae</taxon>
        <taxon>Enterococcus</taxon>
    </lineage>
</organism>
<comment type="caution">
    <text evidence="7">The sequence shown here is derived from an EMBL/GenBank/DDBJ whole genome shotgun (WGS) entry which is preliminary data.</text>
</comment>
<dbReference type="SUPFAM" id="SSF52540">
    <property type="entry name" value="P-loop containing nucleoside triphosphate hydrolases"/>
    <property type="match status" value="1"/>
</dbReference>
<dbReference type="AlphaFoldDB" id="A0ABD4HN01"/>